<feature type="region of interest" description="Disordered" evidence="2">
    <location>
        <begin position="1219"/>
        <end position="1246"/>
    </location>
</feature>
<comment type="caution">
    <text evidence="4">The sequence shown here is derived from an EMBL/GenBank/DDBJ whole genome shotgun (WGS) entry which is preliminary data.</text>
</comment>
<evidence type="ECO:0000313" key="5">
    <source>
        <dbReference type="Proteomes" id="UP001194696"/>
    </source>
</evidence>
<reference evidence="4 5" key="1">
    <citation type="journal article" date="2020" name="Fungal Divers.">
        <title>Resolving the Mortierellaceae phylogeny through synthesis of multi-gene phylogenetics and phylogenomics.</title>
        <authorList>
            <person name="Vandepol N."/>
            <person name="Liber J."/>
            <person name="Desiro A."/>
            <person name="Na H."/>
            <person name="Kennedy M."/>
            <person name="Barry K."/>
            <person name="Grigoriev I.V."/>
            <person name="Miller A.N."/>
            <person name="O'Donnell K."/>
            <person name="Stajich J.E."/>
            <person name="Bonito G."/>
        </authorList>
    </citation>
    <scope>NUCLEOTIDE SEQUENCE [LARGE SCALE GENOMIC DNA]</scope>
    <source>
        <strain evidence="4 5">AD045</strain>
    </source>
</reference>
<dbReference type="Gene3D" id="3.30.70.330">
    <property type="match status" value="1"/>
</dbReference>
<gene>
    <name evidence="4" type="ORF">BGZ96_005903</name>
</gene>
<feature type="region of interest" description="Disordered" evidence="2">
    <location>
        <begin position="1077"/>
        <end position="1111"/>
    </location>
</feature>
<protein>
    <recommendedName>
        <fullName evidence="3">RING-type domain-containing protein</fullName>
    </recommendedName>
</protein>
<keyword evidence="1" id="KW-0862">Zinc</keyword>
<feature type="compositionally biased region" description="Low complexity" evidence="2">
    <location>
        <begin position="1077"/>
        <end position="1094"/>
    </location>
</feature>
<feature type="region of interest" description="Disordered" evidence="2">
    <location>
        <begin position="65"/>
        <end position="94"/>
    </location>
</feature>
<dbReference type="InterPro" id="IPR001841">
    <property type="entry name" value="Znf_RING"/>
</dbReference>
<evidence type="ECO:0000259" key="3">
    <source>
        <dbReference type="PROSITE" id="PS50089"/>
    </source>
</evidence>
<feature type="compositionally biased region" description="Low complexity" evidence="2">
    <location>
        <begin position="118"/>
        <end position="128"/>
    </location>
</feature>
<dbReference type="EMBL" id="JAAAIM010000281">
    <property type="protein sequence ID" value="KAG0290657.1"/>
    <property type="molecule type" value="Genomic_DNA"/>
</dbReference>
<dbReference type="InterPro" id="IPR035979">
    <property type="entry name" value="RBD_domain_sf"/>
</dbReference>
<feature type="region of interest" description="Disordered" evidence="2">
    <location>
        <begin position="384"/>
        <end position="457"/>
    </location>
</feature>
<keyword evidence="1" id="KW-0479">Metal-binding</keyword>
<accession>A0ABQ7K4Z6</accession>
<dbReference type="SUPFAM" id="SSF54928">
    <property type="entry name" value="RNA-binding domain, RBD"/>
    <property type="match status" value="1"/>
</dbReference>
<organism evidence="4 5">
    <name type="scientific">Linnemannia gamsii</name>
    <dbReference type="NCBI Taxonomy" id="64522"/>
    <lineage>
        <taxon>Eukaryota</taxon>
        <taxon>Fungi</taxon>
        <taxon>Fungi incertae sedis</taxon>
        <taxon>Mucoromycota</taxon>
        <taxon>Mortierellomycotina</taxon>
        <taxon>Mortierellomycetes</taxon>
        <taxon>Mortierellales</taxon>
        <taxon>Mortierellaceae</taxon>
        <taxon>Linnemannia</taxon>
    </lineage>
</organism>
<proteinExistence type="predicted"/>
<evidence type="ECO:0000256" key="2">
    <source>
        <dbReference type="SAM" id="MobiDB-lite"/>
    </source>
</evidence>
<feature type="region of interest" description="Disordered" evidence="2">
    <location>
        <begin position="110"/>
        <end position="160"/>
    </location>
</feature>
<name>A0ABQ7K4Z6_9FUNG</name>
<dbReference type="InterPro" id="IPR012677">
    <property type="entry name" value="Nucleotide-bd_a/b_plait_sf"/>
</dbReference>
<feature type="compositionally biased region" description="Low complexity" evidence="2">
    <location>
        <begin position="413"/>
        <end position="428"/>
    </location>
</feature>
<feature type="region of interest" description="Disordered" evidence="2">
    <location>
        <begin position="304"/>
        <end position="323"/>
    </location>
</feature>
<feature type="compositionally biased region" description="Polar residues" evidence="2">
    <location>
        <begin position="65"/>
        <end position="80"/>
    </location>
</feature>
<feature type="compositionally biased region" description="Low complexity" evidence="2">
    <location>
        <begin position="138"/>
        <end position="156"/>
    </location>
</feature>
<feature type="region of interest" description="Disordered" evidence="2">
    <location>
        <begin position="1360"/>
        <end position="1382"/>
    </location>
</feature>
<dbReference type="PROSITE" id="PS50089">
    <property type="entry name" value="ZF_RING_2"/>
    <property type="match status" value="1"/>
</dbReference>
<dbReference type="Proteomes" id="UP001194696">
    <property type="component" value="Unassembled WGS sequence"/>
</dbReference>
<dbReference type="CDD" id="cd12254">
    <property type="entry name" value="RRM_hnRNPH_ESRPs_RBM12_like"/>
    <property type="match status" value="1"/>
</dbReference>
<feature type="compositionally biased region" description="Polar residues" evidence="2">
    <location>
        <begin position="384"/>
        <end position="406"/>
    </location>
</feature>
<evidence type="ECO:0000256" key="1">
    <source>
        <dbReference type="PROSITE-ProRule" id="PRU00175"/>
    </source>
</evidence>
<feature type="compositionally biased region" description="Low complexity" evidence="2">
    <location>
        <begin position="239"/>
        <end position="258"/>
    </location>
</feature>
<sequence>MGYDTLSFPVPASNVKGQAEVDTTRNSTEWDKDLSGPGSLATIHDDLSFLTESVSDQNLALQTFSQRQHQQLPSSLASSRRNSRILPNPIQPPAISHARKQSMEELTFKEQDLSQHPFSASASSTTFSDLSIPEDDSLTASSTMSSFSNTSNQSSSIQHGGFVPGYDPWAAKSDKLGPSGASAGLDIQSQRRKSESVLHDLSASNLDYLTMRSIYRQPDSFNAQPGSSILPHLTGRSVSPTNSSPSGGHTTSGSFTGSRAPRMRPGSISHEPHPLSPVESRESGVVGADTRALSHYLNLTQPALHPHFETNIPPKSGSDPQLNDGATKDMCGLCGVQLAAVPLGSCGHRVCNVCHRHEKHRSLRLFQNATPPCPFCTHGVTPAQQSISSGKSSMPGTDGIKQSRNYSFPHVPQQTYSVQQGSQQAHQQRPQRQKHTFSSRGPYDSTNSDDMGDGYPLNRQYHQTFPIYGAAHATALLRTSSLQLDNAPNITSSNPSISGLSTNLRNYASASGPTDHFVQNISSTAHQKPPPGFFPLQPSTHGGQIAQRQQHSHKQGLNQYAPNFQPAGMSMTQQYQESGNMTAMGRPGMISPPTGAWREGGSGIVDYTLQEYAYQQQPQMPPQYVQQRRGSQQHTLLPPAVGNALQGYQFYGNGMNNSIGPGVAPNASSAALSFPILPDLPSPIPPTRPRTEAIQWAVIRVTNITWDVSLQDMLGFFAGFPYPPEHLLAQNVHILMDRTSGKTFNSAFIELALTTHQAGMVAQARNQRVLKGRQVSVELSSQDELLRSVFPKWTGDFVNGEPIIPGERISIQGSEGVGDNGGQNVAPWHLDSTKQAQPTPPFVTRDEINALLVICRNYKLHFSRKCAERPFENILSILAKYPWHQSHRVLPLHRDHIFELLKLSIESLRMHLSKEYNTIHLTLLTRMVRCAVLTPAFTERQKNMVLVVAGVTCPEDILGWMTPPAPVEAVVAPLNSAEELPIATEDTENAEDDLTNPTDLDDSLAKVKEISSDISSVEEAIECLAISESTTGSSAIVGGEPFKAATSTDTASHAIDSKGEKHSMPFTTWAAVVAPSANASESAESASNENTPTATPAPPSSSTPLRSEGRAPTLAPSYAAAVVQTAGGDVTPKVSAQAFQHSYGNLALGSNESGSPSSPTSLGSITAHAGSNSWKSLGSHYRHISSRSLSISGISSFTAPNTQLMPVGAIPYMFPPPAPASAAESTDSPFHSAFPKGSSESFGGDGSGFGAHSAALTTSGRHYRGGSLPKLAIPRGADETTSSSTASSVSTLVTTPFNISPVLASSAATGEKTKSESILNAIKTITQSTPRLSKAVSVNQIPMSASSTLLSGTALATGQSSGSIGGLGLGHKQQRREGGETL</sequence>
<feature type="domain" description="RING-type" evidence="3">
    <location>
        <begin position="331"/>
        <end position="377"/>
    </location>
</feature>
<feature type="region of interest" description="Disordered" evidence="2">
    <location>
        <begin position="1"/>
        <end position="37"/>
    </location>
</feature>
<evidence type="ECO:0000313" key="4">
    <source>
        <dbReference type="EMBL" id="KAG0290657.1"/>
    </source>
</evidence>
<keyword evidence="1" id="KW-0863">Zinc-finger</keyword>
<feature type="compositionally biased region" description="Polar residues" evidence="2">
    <location>
        <begin position="438"/>
        <end position="449"/>
    </location>
</feature>
<feature type="region of interest" description="Disordered" evidence="2">
    <location>
        <begin position="220"/>
        <end position="287"/>
    </location>
</feature>
<keyword evidence="5" id="KW-1185">Reference proteome</keyword>